<dbReference type="Proteomes" id="UP000095342">
    <property type="component" value="Chromosome"/>
</dbReference>
<evidence type="ECO:0000256" key="2">
    <source>
        <dbReference type="ARBA" id="ARBA00022475"/>
    </source>
</evidence>
<evidence type="ECO:0000259" key="7">
    <source>
        <dbReference type="Pfam" id="PF09335"/>
    </source>
</evidence>
<proteinExistence type="predicted"/>
<feature type="domain" description="VTT" evidence="7">
    <location>
        <begin position="37"/>
        <end position="157"/>
    </location>
</feature>
<keyword evidence="5 6" id="KW-0472">Membrane</keyword>
<evidence type="ECO:0000313" key="8">
    <source>
        <dbReference type="EMBL" id="AOV17117.1"/>
    </source>
</evidence>
<dbReference type="InterPro" id="IPR051311">
    <property type="entry name" value="DedA_domain"/>
</dbReference>
<comment type="subcellular location">
    <subcellularLocation>
        <location evidence="1">Cell membrane</location>
        <topology evidence="1">Multi-pass membrane protein</topology>
    </subcellularLocation>
</comment>
<dbReference type="RefSeq" id="WP_070072688.1">
    <property type="nucleotide sequence ID" value="NZ_CP017448.1"/>
</dbReference>
<dbReference type="InterPro" id="IPR032816">
    <property type="entry name" value="VTT_dom"/>
</dbReference>
<keyword evidence="2" id="KW-1003">Cell membrane</keyword>
<feature type="transmembrane region" description="Helical" evidence="6">
    <location>
        <begin position="56"/>
        <end position="77"/>
    </location>
</feature>
<evidence type="ECO:0000256" key="4">
    <source>
        <dbReference type="ARBA" id="ARBA00022989"/>
    </source>
</evidence>
<dbReference type="PANTHER" id="PTHR42709:SF6">
    <property type="entry name" value="UNDECAPRENYL PHOSPHATE TRANSPORTER A"/>
    <property type="match status" value="1"/>
</dbReference>
<reference evidence="8 9" key="1">
    <citation type="submission" date="2016-09" db="EMBL/GenBank/DDBJ databases">
        <title>Acidihalobacter prosperus V6 (DSM14174).</title>
        <authorList>
            <person name="Khaleque H.N."/>
            <person name="Ramsay J.P."/>
            <person name="Murphy R.J.T."/>
            <person name="Kaksonen A.H."/>
            <person name="Boxall N.J."/>
            <person name="Watkin E.L.J."/>
        </authorList>
    </citation>
    <scope>NUCLEOTIDE SEQUENCE [LARGE SCALE GENOMIC DNA]</scope>
    <source>
        <strain evidence="8 9">V6</strain>
    </source>
</reference>
<evidence type="ECO:0000256" key="3">
    <source>
        <dbReference type="ARBA" id="ARBA00022692"/>
    </source>
</evidence>
<keyword evidence="4 6" id="KW-1133">Transmembrane helix</keyword>
<dbReference type="Pfam" id="PF09335">
    <property type="entry name" value="VTT_dom"/>
    <property type="match status" value="1"/>
</dbReference>
<keyword evidence="9" id="KW-1185">Reference proteome</keyword>
<dbReference type="PANTHER" id="PTHR42709">
    <property type="entry name" value="ALKALINE PHOSPHATASE LIKE PROTEIN"/>
    <property type="match status" value="1"/>
</dbReference>
<feature type="transmembrane region" description="Helical" evidence="6">
    <location>
        <begin position="142"/>
        <end position="161"/>
    </location>
</feature>
<sequence>MSFLDQSLRFATPYLDSYGYFAIMFAVMLEGIGIPAPGLTLVVAASVLAGRGDMDLSLVFISALAAALAGYNIGYQLGNLGGRRLLLRTRLINRHHLRRMHRLYVRWGAWIVIVAPFVDGLRQLNGPVAGMLGMPRIRFVPANAFGCFVWCAVWCLLPYALSEHLGTLLSILGQLRPYLLLAAVGLLALLAAYLLNQRGNREDRS</sequence>
<gene>
    <name evidence="8" type="ORF">BJI67_08650</name>
</gene>
<dbReference type="KEGG" id="aaeo:BJI67_08650"/>
<accession>A0A1D8K824</accession>
<dbReference type="EMBL" id="CP017448">
    <property type="protein sequence ID" value="AOV17117.1"/>
    <property type="molecule type" value="Genomic_DNA"/>
</dbReference>
<evidence type="ECO:0000256" key="1">
    <source>
        <dbReference type="ARBA" id="ARBA00004651"/>
    </source>
</evidence>
<protein>
    <recommendedName>
        <fullName evidence="7">VTT domain-containing protein</fullName>
    </recommendedName>
</protein>
<organism evidence="8 9">
    <name type="scientific">Acidihalobacter aeolianus</name>
    <dbReference type="NCBI Taxonomy" id="2792603"/>
    <lineage>
        <taxon>Bacteria</taxon>
        <taxon>Pseudomonadati</taxon>
        <taxon>Pseudomonadota</taxon>
        <taxon>Gammaproteobacteria</taxon>
        <taxon>Chromatiales</taxon>
        <taxon>Ectothiorhodospiraceae</taxon>
        <taxon>Acidihalobacter</taxon>
    </lineage>
</organism>
<dbReference type="GO" id="GO:0005886">
    <property type="term" value="C:plasma membrane"/>
    <property type="evidence" value="ECO:0007669"/>
    <property type="project" value="UniProtKB-SubCell"/>
</dbReference>
<feature type="transmembrane region" description="Helical" evidence="6">
    <location>
        <begin position="177"/>
        <end position="195"/>
    </location>
</feature>
<dbReference type="AlphaFoldDB" id="A0A1D8K824"/>
<name>A0A1D8K824_9GAMM</name>
<feature type="transmembrane region" description="Helical" evidence="6">
    <location>
        <begin position="20"/>
        <end position="49"/>
    </location>
</feature>
<evidence type="ECO:0000256" key="5">
    <source>
        <dbReference type="ARBA" id="ARBA00023136"/>
    </source>
</evidence>
<evidence type="ECO:0000256" key="6">
    <source>
        <dbReference type="SAM" id="Phobius"/>
    </source>
</evidence>
<keyword evidence="3 6" id="KW-0812">Transmembrane</keyword>
<evidence type="ECO:0000313" key="9">
    <source>
        <dbReference type="Proteomes" id="UP000095342"/>
    </source>
</evidence>